<gene>
    <name evidence="3" type="ORF">Ato02nite_071060</name>
</gene>
<dbReference type="RefSeq" id="WP_213011043.1">
    <property type="nucleotide sequence ID" value="NZ_BOQN01000092.1"/>
</dbReference>
<dbReference type="Proteomes" id="UP000677082">
    <property type="component" value="Unassembled WGS sequence"/>
</dbReference>
<feature type="transmembrane region" description="Helical" evidence="2">
    <location>
        <begin position="964"/>
        <end position="988"/>
    </location>
</feature>
<evidence type="ECO:0000313" key="4">
    <source>
        <dbReference type="Proteomes" id="UP000677082"/>
    </source>
</evidence>
<evidence type="ECO:0000256" key="2">
    <source>
        <dbReference type="SAM" id="Phobius"/>
    </source>
</evidence>
<keyword evidence="2" id="KW-0812">Transmembrane</keyword>
<keyword evidence="4" id="KW-1185">Reference proteome</keyword>
<keyword evidence="2" id="KW-0472">Membrane</keyword>
<feature type="region of interest" description="Disordered" evidence="1">
    <location>
        <begin position="207"/>
        <end position="236"/>
    </location>
</feature>
<keyword evidence="2" id="KW-1133">Transmembrane helix</keyword>
<evidence type="ECO:0000313" key="3">
    <source>
        <dbReference type="EMBL" id="GIM95313.1"/>
    </source>
</evidence>
<organism evidence="3 4">
    <name type="scientific">Paractinoplanes toevensis</name>
    <dbReference type="NCBI Taxonomy" id="571911"/>
    <lineage>
        <taxon>Bacteria</taxon>
        <taxon>Bacillati</taxon>
        <taxon>Actinomycetota</taxon>
        <taxon>Actinomycetes</taxon>
        <taxon>Micromonosporales</taxon>
        <taxon>Micromonosporaceae</taxon>
        <taxon>Paractinoplanes</taxon>
    </lineage>
</organism>
<proteinExistence type="predicted"/>
<reference evidence="3 4" key="1">
    <citation type="submission" date="2021-03" db="EMBL/GenBank/DDBJ databases">
        <title>Whole genome shotgun sequence of Actinoplanes toevensis NBRC 105298.</title>
        <authorList>
            <person name="Komaki H."/>
            <person name="Tamura T."/>
        </authorList>
    </citation>
    <scope>NUCLEOTIDE SEQUENCE [LARGE SCALE GENOMIC DNA]</scope>
    <source>
        <strain evidence="3 4">NBRC 105298</strain>
    </source>
</reference>
<dbReference type="AlphaFoldDB" id="A0A919W7J3"/>
<protein>
    <recommendedName>
        <fullName evidence="5">Membrane-associated oxidoreductase</fullName>
    </recommendedName>
</protein>
<evidence type="ECO:0000256" key="1">
    <source>
        <dbReference type="SAM" id="MobiDB-lite"/>
    </source>
</evidence>
<accession>A0A919W7J3</accession>
<comment type="caution">
    <text evidence="3">The sequence shown here is derived from an EMBL/GenBank/DDBJ whole genome shotgun (WGS) entry which is preliminary data.</text>
</comment>
<dbReference type="EMBL" id="BOQN01000092">
    <property type="protein sequence ID" value="GIM95313.1"/>
    <property type="molecule type" value="Genomic_DNA"/>
</dbReference>
<feature type="transmembrane region" description="Helical" evidence="2">
    <location>
        <begin position="876"/>
        <end position="894"/>
    </location>
</feature>
<evidence type="ECO:0008006" key="5">
    <source>
        <dbReference type="Google" id="ProtNLM"/>
    </source>
</evidence>
<name>A0A919W7J3_9ACTN</name>
<feature type="region of interest" description="Disordered" evidence="1">
    <location>
        <begin position="673"/>
        <end position="707"/>
    </location>
</feature>
<sequence length="993" mass="105022">MTAGDSTLFRELVAASRDGTVVDGPRVIGAATLRRAVLQPPGPEDHPTGQLHLQGITIDGDLDLRGSTLGVQLTLIECVVRGGLNLLEASLPGLQLDRTTAAWVDAANCVITLEVWLKESSFRSGIDFTDARVGGSVHLDGSTFGPEDRTDAISVVPRGCPVRMRRLTIGGMLSAPRIDCQGMFDLANSRIGGDLELDSSRLAAPGAEGPVPGTALNGPELRVGGSLSADRRHERARRSIVHGEVNARPVGSDRTTGDLLDVTGRLYLPGVVIGGIVDLSAGRLTAVEPEPGLRRPAGPSGDAEFDPAALIVLDRAEVRGNVELDAGFTARGSVRLSGAEIGGDLRFDRSSLGRPDEAYAVVANGVVVRGHVTAADADVAGEICLQDARIQHSVLLQRATLANPGGNALNLHRARVGGTIDCGEVTARGSLRLADVTAGSVFVSGARLSAPCRTDQHIFRPGARGFDPVLNLIGAEITGTVRGNPAGRPFTAEGVVGLRGARISRSVQFIQAEIDSGEGPALDASTTSCSDLYLGGLDAVGGVRLTDARIAGDVDLTGSYLRWNEMAVETLRTAGRPEASVDGGAAEIGGDIWFDGARAEGMVRLRRAVVRRSVGLKDVVLGALAVHRSASAPGDVAATRDRALMIAAARADAAEAAVASGLEAARAVAEQARRDASPAAIDAARNARPPVPEQRRRRRRSADPPDPGLLVLDLAGLRTPDLVVAPGQPLRGNVDMSRAVVISFTDNANLWQATHLDLHGLEYQVHIDLDARPGTADWHTQIRRFESTKILPPPSTLRTDVALPTGQLSQPYLQLAAIYRATGADSVARRILYEMRKREWAQRISEARRARRWSLAVAGFLYRITVGYGYRLQLALYWLAGLWLAGFLVFGLLAPAERPDPMPVVDARGNTSECVVRPAADPVADQPGYCGRFSPGLYTMDLLVPVVDLGQKSSWHYRSETMQIVADVLQVAGWILATAAATAALGLVGRGDT</sequence>